<dbReference type="InterPro" id="IPR008514">
    <property type="entry name" value="T6SS_Hcp"/>
</dbReference>
<dbReference type="AlphaFoldDB" id="A0A0A2R959"/>
<evidence type="ECO:0000313" key="6">
    <source>
        <dbReference type="Proteomes" id="UP000032582"/>
    </source>
</evidence>
<dbReference type="Pfam" id="PF05638">
    <property type="entry name" value="T6SS_HCP"/>
    <property type="match status" value="1"/>
</dbReference>
<reference evidence="3" key="2">
    <citation type="journal article" date="2018" name="Genome Biol.">
        <title>SKESA: strategic k-mer extension for scrupulous assemblies.</title>
        <authorList>
            <person name="Souvorov A."/>
            <person name="Agarwala R."/>
            <person name="Lipman D.J."/>
        </authorList>
    </citation>
    <scope>NUCLEOTIDE SEQUENCE</scope>
    <source>
        <strain evidence="3">Morganella morganii ARLG-3209</strain>
    </source>
</reference>
<reference evidence="3" key="4">
    <citation type="submission" date="2020-10" db="EMBL/GenBank/DDBJ databases">
        <authorList>
            <consortium name="NCBI Pathogen Detection Project"/>
        </authorList>
    </citation>
    <scope>NUCLEOTIDE SEQUENCE</scope>
    <source>
        <strain evidence="3">Morganella morganii ARLG-3209</strain>
    </source>
</reference>
<evidence type="ECO:0000313" key="5">
    <source>
        <dbReference type="EMBL" id="MCY0788584.1"/>
    </source>
</evidence>
<dbReference type="Proteomes" id="UP000244682">
    <property type="component" value="Chromosome"/>
</dbReference>
<protein>
    <submittedName>
        <fullName evidence="1">Hcp1 family type VI secretion system effector</fullName>
    </submittedName>
    <submittedName>
        <fullName evidence="2">Type VI secretion system tube protein Hcp</fullName>
    </submittedName>
</protein>
<dbReference type="PATRIC" id="fig|582.24.peg.7014"/>
<dbReference type="EMBL" id="CP028956">
    <property type="protein sequence ID" value="AWC95668.1"/>
    <property type="molecule type" value="Genomic_DNA"/>
</dbReference>
<evidence type="ECO:0000313" key="4">
    <source>
        <dbReference type="EMBL" id="KJF75761.1"/>
    </source>
</evidence>
<name>A0A0A2R959_MORMO</name>
<dbReference type="OrthoDB" id="6461049at2"/>
<dbReference type="Proteomes" id="UP000032582">
    <property type="component" value="Unassembled WGS sequence"/>
</dbReference>
<dbReference type="EMBL" id="JAPNMI010000001">
    <property type="protein sequence ID" value="MCY0788584.1"/>
    <property type="molecule type" value="Genomic_DNA"/>
</dbReference>
<dbReference type="Gene3D" id="2.30.110.20">
    <property type="entry name" value="Hcp1-like"/>
    <property type="match status" value="1"/>
</dbReference>
<reference evidence="1 7" key="3">
    <citation type="submission" date="2018-04" db="EMBL/GenBank/DDBJ databases">
        <title>Whole genome sequencing of Morganella morganii AR_0133.</title>
        <authorList>
            <person name="Conlan S."/>
            <person name="Thomas P.J."/>
            <person name="Mullikin J."/>
            <person name="Frank K.M."/>
            <person name="Segre J.A."/>
        </authorList>
    </citation>
    <scope>NUCLEOTIDE SEQUENCE [LARGE SCALE GENOMIC DNA]</scope>
    <source>
        <strain evidence="1 7">AR_0133</strain>
    </source>
</reference>
<dbReference type="EMBL" id="DACSWI010000001">
    <property type="protein sequence ID" value="HAT3807373.1"/>
    <property type="molecule type" value="Genomic_DNA"/>
</dbReference>
<organism evidence="4 6">
    <name type="scientific">Morganella morganii</name>
    <name type="common">Proteus morganii</name>
    <dbReference type="NCBI Taxonomy" id="582"/>
    <lineage>
        <taxon>Bacteria</taxon>
        <taxon>Pseudomonadati</taxon>
        <taxon>Pseudomonadota</taxon>
        <taxon>Gammaproteobacteria</taxon>
        <taxon>Enterobacterales</taxon>
        <taxon>Morganellaceae</taxon>
        <taxon>Morganella</taxon>
    </lineage>
</organism>
<dbReference type="Proteomes" id="UP000865968">
    <property type="component" value="Unassembled WGS sequence"/>
</dbReference>
<dbReference type="RefSeq" id="WP_025152132.1">
    <property type="nucleotide sequence ID" value="NZ_BPMH01000001.1"/>
</dbReference>
<dbReference type="SUPFAM" id="SSF141452">
    <property type="entry name" value="Hcp1-like"/>
    <property type="match status" value="1"/>
</dbReference>
<dbReference type="EMBL" id="JZSH01000547">
    <property type="protein sequence ID" value="KJF75761.1"/>
    <property type="molecule type" value="Genomic_DNA"/>
</dbReference>
<reference evidence="5" key="5">
    <citation type="submission" date="2022-08" db="EMBL/GenBank/DDBJ databases">
        <authorList>
            <person name="Dale J.L."/>
        </authorList>
    </citation>
    <scope>NUCLEOTIDE SEQUENCE</scope>
    <source>
        <strain evidence="5">2022EL-00758</strain>
    </source>
</reference>
<sequence length="172" mass="18233">MASIYMRIDGVDIKGGATVIGLDGANWFAVDSYSWGGSRNVAMDIGNGNNADSGMVAIQPVSVAKQIDGASEDLLSFLFNPGKEGKTVEIAFTKPEADGSGASVYFQIKLSHARLTGYNVSGYDGAQPHEMITFSYVEISQKHSYELEGGELKEGGIVTYNLPQGKLLSGAK</sequence>
<dbReference type="InterPro" id="IPR036624">
    <property type="entry name" value="Hcp1-lik_sf"/>
</dbReference>
<evidence type="ECO:0000313" key="3">
    <source>
        <dbReference type="EMBL" id="HAT3807373.1"/>
    </source>
</evidence>
<gene>
    <name evidence="1" type="ORF">AM380_19525</name>
    <name evidence="3" type="ORF">I8608_000151</name>
    <name evidence="5" type="ORF">N0392_02615</name>
    <name evidence="2" type="ORF">PN925_000430</name>
    <name evidence="4" type="ORF">UA45_22035</name>
</gene>
<evidence type="ECO:0000313" key="1">
    <source>
        <dbReference type="EMBL" id="AWC95668.1"/>
    </source>
</evidence>
<proteinExistence type="predicted"/>
<reference evidence="2" key="6">
    <citation type="submission" date="2024-02" db="EMBL/GenBank/DDBJ databases">
        <authorList>
            <consortium name="Clinical and Environmental Microbiology Branch: Whole genome sequencing antimicrobial resistance pathogens in the healthcare setting"/>
        </authorList>
    </citation>
    <scope>NUCLEOTIDE SEQUENCE</scope>
    <source>
        <strain evidence="2">2023KU-00017</strain>
    </source>
</reference>
<dbReference type="Proteomes" id="UP001076655">
    <property type="component" value="Unassembled WGS sequence"/>
</dbReference>
<accession>A0A0A2R959</accession>
<reference evidence="4 6" key="1">
    <citation type="submission" date="2015-02" db="EMBL/GenBank/DDBJ databases">
        <title>Whole genome shotgun sequencing of cultured foodborne pathogen.</title>
        <authorList>
            <person name="Timme R."/>
            <person name="Allard M.W."/>
            <person name="Strain E."/>
            <person name="Evans P.S."/>
            <person name="Brown E."/>
        </authorList>
    </citation>
    <scope>NUCLEOTIDE SEQUENCE [LARGE SCALE GENOMIC DNA]</scope>
    <source>
        <strain evidence="4 6">GCSL-TSO-24</strain>
    </source>
</reference>
<evidence type="ECO:0000313" key="2">
    <source>
        <dbReference type="EMBL" id="EMO9455108.1"/>
    </source>
</evidence>
<dbReference type="EMBL" id="ABKJEP030000003">
    <property type="protein sequence ID" value="EMO9455108.1"/>
    <property type="molecule type" value="Genomic_DNA"/>
</dbReference>
<evidence type="ECO:0000313" key="7">
    <source>
        <dbReference type="Proteomes" id="UP000244682"/>
    </source>
</evidence>